<dbReference type="PANTHER" id="PTHR11267:SF181">
    <property type="entry name" value="OPTOMOTOR-BLIND PROTEIN"/>
    <property type="match status" value="1"/>
</dbReference>
<dbReference type="SMART" id="SM00425">
    <property type="entry name" value="TBOX"/>
    <property type="match status" value="1"/>
</dbReference>
<dbReference type="InterPro" id="IPR036960">
    <property type="entry name" value="T-box_sf"/>
</dbReference>
<dbReference type="WBParaSite" id="TTAC_0000351701-mRNA-1">
    <property type="protein sequence ID" value="TTAC_0000351701-mRNA-1"/>
    <property type="gene ID" value="TTAC_0000351701"/>
</dbReference>
<evidence type="ECO:0000256" key="3">
    <source>
        <dbReference type="ARBA" id="ARBA00023125"/>
    </source>
</evidence>
<dbReference type="GO" id="GO:0001708">
    <property type="term" value="P:cell fate specification"/>
    <property type="evidence" value="ECO:0007669"/>
    <property type="project" value="TreeGrafter"/>
</dbReference>
<evidence type="ECO:0000313" key="9">
    <source>
        <dbReference type="Proteomes" id="UP000274429"/>
    </source>
</evidence>
<evidence type="ECO:0000256" key="2">
    <source>
        <dbReference type="ARBA" id="ARBA00023015"/>
    </source>
</evidence>
<comment type="caution">
    <text evidence="6">Lacks conserved residue(s) required for the propagation of feature annotation.</text>
</comment>
<proteinExistence type="predicted"/>
<dbReference type="AlphaFoldDB" id="A0A0R3WRX7"/>
<dbReference type="PRINTS" id="PR00937">
    <property type="entry name" value="TBOX"/>
</dbReference>
<evidence type="ECO:0000256" key="1">
    <source>
        <dbReference type="ARBA" id="ARBA00004123"/>
    </source>
</evidence>
<sequence length="218" mass="24576">MFPAYKINVSGLDPKAKYVMLMDIVPRDENRYKFHNNGWAVAGKADPEPTKRPYIHPDSPATGEQWMQKPISFHKLKLTNNIAERQPFQAVLNSMHKYIPRVHIVRADDLMKINFCEFVTFSFEESEFIAVTAYQNEQVSRVISQLAGLFRPRSALPILAPLCTPVFVTPSVDCDGGRWWRGVERALNNGAIVMGVCLWEPSVILGIEKQGEGSKAGN</sequence>
<feature type="domain" description="T-box" evidence="7">
    <location>
        <begin position="1"/>
        <end position="142"/>
    </location>
</feature>
<dbReference type="PROSITE" id="PS50252">
    <property type="entry name" value="TBOX_3"/>
    <property type="match status" value="1"/>
</dbReference>
<dbReference type="Gene3D" id="2.60.40.820">
    <property type="entry name" value="Transcription factor, T-box"/>
    <property type="match status" value="1"/>
</dbReference>
<evidence type="ECO:0000259" key="7">
    <source>
        <dbReference type="PROSITE" id="PS50252"/>
    </source>
</evidence>
<dbReference type="STRING" id="6205.A0A0R3WRX7"/>
<keyword evidence="5 6" id="KW-0539">Nucleus</keyword>
<dbReference type="PROSITE" id="PS01264">
    <property type="entry name" value="TBOX_2"/>
    <property type="match status" value="1"/>
</dbReference>
<keyword evidence="4" id="KW-0804">Transcription</keyword>
<name>A0A0R3WRX7_HYDTA</name>
<dbReference type="InterPro" id="IPR046360">
    <property type="entry name" value="T-box_DNA-bd"/>
</dbReference>
<dbReference type="InterPro" id="IPR001699">
    <property type="entry name" value="TF_T-box"/>
</dbReference>
<keyword evidence="9" id="KW-1185">Reference proteome</keyword>
<dbReference type="GO" id="GO:0005634">
    <property type="term" value="C:nucleus"/>
    <property type="evidence" value="ECO:0007669"/>
    <property type="project" value="UniProtKB-SubCell"/>
</dbReference>
<dbReference type="SUPFAM" id="SSF49417">
    <property type="entry name" value="p53-like transcription factors"/>
    <property type="match status" value="1"/>
</dbReference>
<reference evidence="10" key="1">
    <citation type="submission" date="2017-02" db="UniProtKB">
        <authorList>
            <consortium name="WormBaseParasite"/>
        </authorList>
    </citation>
    <scope>IDENTIFICATION</scope>
</reference>
<accession>A0A0R3WRX7</accession>
<keyword evidence="3 6" id="KW-0238">DNA-binding</keyword>
<evidence type="ECO:0000313" key="8">
    <source>
        <dbReference type="EMBL" id="VDM22761.1"/>
    </source>
</evidence>
<keyword evidence="2" id="KW-0805">Transcription regulation</keyword>
<dbReference type="InterPro" id="IPR008967">
    <property type="entry name" value="p53-like_TF_DNA-bd_sf"/>
</dbReference>
<protein>
    <submittedName>
        <fullName evidence="10">T-box domain-containing protein</fullName>
    </submittedName>
</protein>
<gene>
    <name evidence="8" type="ORF">TTAC_LOCUS3502</name>
</gene>
<dbReference type="GO" id="GO:0045893">
    <property type="term" value="P:positive regulation of DNA-templated transcription"/>
    <property type="evidence" value="ECO:0007669"/>
    <property type="project" value="InterPro"/>
</dbReference>
<dbReference type="Proteomes" id="UP000274429">
    <property type="component" value="Unassembled WGS sequence"/>
</dbReference>
<dbReference type="GO" id="GO:0000785">
    <property type="term" value="C:chromatin"/>
    <property type="evidence" value="ECO:0007669"/>
    <property type="project" value="TreeGrafter"/>
</dbReference>
<evidence type="ECO:0000313" key="10">
    <source>
        <dbReference type="WBParaSite" id="TTAC_0000351701-mRNA-1"/>
    </source>
</evidence>
<dbReference type="OrthoDB" id="7442607at2759"/>
<evidence type="ECO:0000256" key="6">
    <source>
        <dbReference type="PROSITE-ProRule" id="PRU00201"/>
    </source>
</evidence>
<dbReference type="GO" id="GO:0000978">
    <property type="term" value="F:RNA polymerase II cis-regulatory region sequence-specific DNA binding"/>
    <property type="evidence" value="ECO:0007669"/>
    <property type="project" value="InterPro"/>
</dbReference>
<evidence type="ECO:0000256" key="4">
    <source>
        <dbReference type="ARBA" id="ARBA00023163"/>
    </source>
</evidence>
<dbReference type="InterPro" id="IPR018186">
    <property type="entry name" value="TF_T-box_CS"/>
</dbReference>
<dbReference type="GO" id="GO:0000981">
    <property type="term" value="F:DNA-binding transcription factor activity, RNA polymerase II-specific"/>
    <property type="evidence" value="ECO:0007669"/>
    <property type="project" value="TreeGrafter"/>
</dbReference>
<dbReference type="EMBL" id="UYWX01002542">
    <property type="protein sequence ID" value="VDM22761.1"/>
    <property type="molecule type" value="Genomic_DNA"/>
</dbReference>
<reference evidence="8 9" key="2">
    <citation type="submission" date="2018-11" db="EMBL/GenBank/DDBJ databases">
        <authorList>
            <consortium name="Pathogen Informatics"/>
        </authorList>
    </citation>
    <scope>NUCLEOTIDE SEQUENCE [LARGE SCALE GENOMIC DNA]</scope>
</reference>
<evidence type="ECO:0000256" key="5">
    <source>
        <dbReference type="ARBA" id="ARBA00023242"/>
    </source>
</evidence>
<organism evidence="10">
    <name type="scientific">Hydatigena taeniaeformis</name>
    <name type="common">Feline tapeworm</name>
    <name type="synonym">Taenia taeniaeformis</name>
    <dbReference type="NCBI Taxonomy" id="6205"/>
    <lineage>
        <taxon>Eukaryota</taxon>
        <taxon>Metazoa</taxon>
        <taxon>Spiralia</taxon>
        <taxon>Lophotrochozoa</taxon>
        <taxon>Platyhelminthes</taxon>
        <taxon>Cestoda</taxon>
        <taxon>Eucestoda</taxon>
        <taxon>Cyclophyllidea</taxon>
        <taxon>Taeniidae</taxon>
        <taxon>Hydatigera</taxon>
    </lineage>
</organism>
<dbReference type="PANTHER" id="PTHR11267">
    <property type="entry name" value="T-BOX PROTEIN-RELATED"/>
    <property type="match status" value="1"/>
</dbReference>
<comment type="subcellular location">
    <subcellularLocation>
        <location evidence="1 6">Nucleus</location>
    </subcellularLocation>
</comment>
<dbReference type="Pfam" id="PF00907">
    <property type="entry name" value="T-box"/>
    <property type="match status" value="1"/>
</dbReference>